<feature type="domain" description="PAC" evidence="11">
    <location>
        <begin position="123"/>
        <end position="175"/>
    </location>
</feature>
<comment type="caution">
    <text evidence="12">The sequence shown here is derived from an EMBL/GenBank/DDBJ whole genome shotgun (WGS) entry which is preliminary data.</text>
</comment>
<dbReference type="Pfam" id="PF00512">
    <property type="entry name" value="HisKA"/>
    <property type="match status" value="1"/>
</dbReference>
<dbReference type="NCBIfam" id="TIGR00229">
    <property type="entry name" value="sensory_box"/>
    <property type="match status" value="2"/>
</dbReference>
<evidence type="ECO:0000256" key="7">
    <source>
        <dbReference type="ARBA" id="ARBA00022840"/>
    </source>
</evidence>
<dbReference type="InterPro" id="IPR036890">
    <property type="entry name" value="HATPase_C_sf"/>
</dbReference>
<feature type="domain" description="PAC" evidence="11">
    <location>
        <begin position="244"/>
        <end position="304"/>
    </location>
</feature>
<dbReference type="SMART" id="SM00091">
    <property type="entry name" value="PAS"/>
    <property type="match status" value="2"/>
</dbReference>
<gene>
    <name evidence="12" type="ORF">ACFQ1E_14030</name>
</gene>
<dbReference type="Pfam" id="PF00989">
    <property type="entry name" value="PAS"/>
    <property type="match status" value="1"/>
</dbReference>
<dbReference type="SUPFAM" id="SSF47384">
    <property type="entry name" value="Homodimeric domain of signal transducing histidine kinase"/>
    <property type="match status" value="1"/>
</dbReference>
<sequence>MQKRRLQGIGPVWRVRFFGRKPAEGGGGEQELMDRSAIVAPGAAQAIMVDGLGDLIGRIEGSAILLLDPAGTIVSWNEGAVRIHGWAADEMVGRHYSKLFPDEAASGGVPARLCELAAETGHHACEQRRIRSDGTDFLGEVAIYALRGDGGEIIGYGEVVRDITELRRARSALETSEAHLRSILDSMPDAMVVIDQSGLIRSFSSAAERLFGYSEAELLGENVSVLAPSPHREAHDGYLARYLRTGERRIIGIGRIVSGRRRDGSVFPMELAIGEVVAEDGHRLFTGFIRDLTARQDIERRLQDLQEELIHVARVSAMGTMASTLAHELNQPLTAVASYLMAARALLARGEPDALGDAREAIGDGIAEAVRAGQIVRRLRDFVARGDTEREIVSLTKLIEEASALALAGVSQRGITVRVDLDPAVTRVLVDRIQIQQVLLNLIRNAIEAMEGCPRRELAISTRALGSDDVELAVADTGTGLAPEALDHLFEPFTSTKAQGLGVGLSICKTIVEAHGGRLWAEPRPDGGMIFRFTLARIETSEAADDD</sequence>
<feature type="domain" description="PAS" evidence="10">
    <location>
        <begin position="62"/>
        <end position="103"/>
    </location>
</feature>
<dbReference type="CDD" id="cd00082">
    <property type="entry name" value="HisKA"/>
    <property type="match status" value="1"/>
</dbReference>
<dbReference type="Gene3D" id="1.10.287.130">
    <property type="match status" value="1"/>
</dbReference>
<dbReference type="InterPro" id="IPR005467">
    <property type="entry name" value="His_kinase_dom"/>
</dbReference>
<dbReference type="SMART" id="SM00387">
    <property type="entry name" value="HATPase_c"/>
    <property type="match status" value="1"/>
</dbReference>
<dbReference type="Pfam" id="PF13426">
    <property type="entry name" value="PAS_9"/>
    <property type="match status" value="1"/>
</dbReference>
<reference evidence="13" key="1">
    <citation type="journal article" date="2019" name="Int. J. Syst. Evol. Microbiol.">
        <title>The Global Catalogue of Microorganisms (GCM) 10K type strain sequencing project: providing services to taxonomists for standard genome sequencing and annotation.</title>
        <authorList>
            <consortium name="The Broad Institute Genomics Platform"/>
            <consortium name="The Broad Institute Genome Sequencing Center for Infectious Disease"/>
            <person name="Wu L."/>
            <person name="Ma J."/>
        </authorList>
    </citation>
    <scope>NUCLEOTIDE SEQUENCE [LARGE SCALE GENOMIC DNA]</scope>
    <source>
        <strain evidence="13">CCUG 62982</strain>
    </source>
</reference>
<keyword evidence="13" id="KW-1185">Reference proteome</keyword>
<evidence type="ECO:0000256" key="4">
    <source>
        <dbReference type="ARBA" id="ARBA00022679"/>
    </source>
</evidence>
<dbReference type="Gene3D" id="3.30.565.10">
    <property type="entry name" value="Histidine kinase-like ATPase, C-terminal domain"/>
    <property type="match status" value="1"/>
</dbReference>
<dbReference type="SMART" id="SM00388">
    <property type="entry name" value="HisKA"/>
    <property type="match status" value="1"/>
</dbReference>
<dbReference type="PANTHER" id="PTHR43065:SF10">
    <property type="entry name" value="PEROXIDE STRESS-ACTIVATED HISTIDINE KINASE MAK3"/>
    <property type="match status" value="1"/>
</dbReference>
<keyword evidence="7" id="KW-0067">ATP-binding</keyword>
<dbReference type="SUPFAM" id="SSF55785">
    <property type="entry name" value="PYP-like sensor domain (PAS domain)"/>
    <property type="match status" value="2"/>
</dbReference>
<protein>
    <recommendedName>
        <fullName evidence="2">histidine kinase</fullName>
        <ecNumber evidence="2">2.7.13.3</ecNumber>
    </recommendedName>
</protein>
<evidence type="ECO:0000256" key="3">
    <source>
        <dbReference type="ARBA" id="ARBA00022553"/>
    </source>
</evidence>
<dbReference type="InterPro" id="IPR013767">
    <property type="entry name" value="PAS_fold"/>
</dbReference>
<keyword evidence="6" id="KW-0418">Kinase</keyword>
<dbReference type="Proteomes" id="UP001596977">
    <property type="component" value="Unassembled WGS sequence"/>
</dbReference>
<dbReference type="SUPFAM" id="SSF55874">
    <property type="entry name" value="ATPase domain of HSP90 chaperone/DNA topoisomerase II/histidine kinase"/>
    <property type="match status" value="1"/>
</dbReference>
<evidence type="ECO:0000259" key="11">
    <source>
        <dbReference type="PROSITE" id="PS50113"/>
    </source>
</evidence>
<dbReference type="PRINTS" id="PR00344">
    <property type="entry name" value="BCTRLSENSOR"/>
</dbReference>
<dbReference type="PROSITE" id="PS50113">
    <property type="entry name" value="PAC"/>
    <property type="match status" value="2"/>
</dbReference>
<keyword evidence="5" id="KW-0547">Nucleotide-binding</keyword>
<evidence type="ECO:0000313" key="13">
    <source>
        <dbReference type="Proteomes" id="UP001596977"/>
    </source>
</evidence>
<dbReference type="EMBL" id="JBHTJG010000007">
    <property type="protein sequence ID" value="MFD0947465.1"/>
    <property type="molecule type" value="Genomic_DNA"/>
</dbReference>
<dbReference type="EC" id="2.7.13.3" evidence="2"/>
<evidence type="ECO:0000256" key="5">
    <source>
        <dbReference type="ARBA" id="ARBA00022741"/>
    </source>
</evidence>
<dbReference type="InterPro" id="IPR003661">
    <property type="entry name" value="HisK_dim/P_dom"/>
</dbReference>
<proteinExistence type="predicted"/>
<dbReference type="InterPro" id="IPR001610">
    <property type="entry name" value="PAC"/>
</dbReference>
<evidence type="ECO:0000256" key="2">
    <source>
        <dbReference type="ARBA" id="ARBA00012438"/>
    </source>
</evidence>
<dbReference type="PANTHER" id="PTHR43065">
    <property type="entry name" value="SENSOR HISTIDINE KINASE"/>
    <property type="match status" value="1"/>
</dbReference>
<dbReference type="Gene3D" id="3.30.450.20">
    <property type="entry name" value="PAS domain"/>
    <property type="match status" value="2"/>
</dbReference>
<organism evidence="12 13">
    <name type="scientific">Sphingomonas canadensis</name>
    <dbReference type="NCBI Taxonomy" id="1219257"/>
    <lineage>
        <taxon>Bacteria</taxon>
        <taxon>Pseudomonadati</taxon>
        <taxon>Pseudomonadota</taxon>
        <taxon>Alphaproteobacteria</taxon>
        <taxon>Sphingomonadales</taxon>
        <taxon>Sphingomonadaceae</taxon>
        <taxon>Sphingomonas</taxon>
    </lineage>
</organism>
<evidence type="ECO:0000256" key="6">
    <source>
        <dbReference type="ARBA" id="ARBA00022777"/>
    </source>
</evidence>
<feature type="domain" description="PAS" evidence="10">
    <location>
        <begin position="176"/>
        <end position="246"/>
    </location>
</feature>
<dbReference type="SMART" id="SM00086">
    <property type="entry name" value="PAC"/>
    <property type="match status" value="2"/>
</dbReference>
<dbReference type="InterPro" id="IPR035965">
    <property type="entry name" value="PAS-like_dom_sf"/>
</dbReference>
<dbReference type="InterPro" id="IPR003594">
    <property type="entry name" value="HATPase_dom"/>
</dbReference>
<name>A0ABW3H7K8_9SPHN</name>
<evidence type="ECO:0000313" key="12">
    <source>
        <dbReference type="EMBL" id="MFD0947465.1"/>
    </source>
</evidence>
<dbReference type="InterPro" id="IPR004358">
    <property type="entry name" value="Sig_transdc_His_kin-like_C"/>
</dbReference>
<dbReference type="CDD" id="cd00130">
    <property type="entry name" value="PAS"/>
    <property type="match status" value="2"/>
</dbReference>
<keyword evidence="4" id="KW-0808">Transferase</keyword>
<dbReference type="Pfam" id="PF02518">
    <property type="entry name" value="HATPase_c"/>
    <property type="match status" value="1"/>
</dbReference>
<dbReference type="InterPro" id="IPR000700">
    <property type="entry name" value="PAS-assoc_C"/>
</dbReference>
<dbReference type="Gene3D" id="6.10.250.2580">
    <property type="match status" value="1"/>
</dbReference>
<dbReference type="InterPro" id="IPR000014">
    <property type="entry name" value="PAS"/>
</dbReference>
<dbReference type="PROSITE" id="PS50109">
    <property type="entry name" value="HIS_KIN"/>
    <property type="match status" value="1"/>
</dbReference>
<evidence type="ECO:0000256" key="1">
    <source>
        <dbReference type="ARBA" id="ARBA00000085"/>
    </source>
</evidence>
<dbReference type="InterPro" id="IPR036097">
    <property type="entry name" value="HisK_dim/P_sf"/>
</dbReference>
<evidence type="ECO:0000259" key="10">
    <source>
        <dbReference type="PROSITE" id="PS50112"/>
    </source>
</evidence>
<evidence type="ECO:0000259" key="9">
    <source>
        <dbReference type="PROSITE" id="PS50109"/>
    </source>
</evidence>
<dbReference type="RefSeq" id="WP_264945272.1">
    <property type="nucleotide sequence ID" value="NZ_JAPDRA010000007.1"/>
</dbReference>
<dbReference type="PROSITE" id="PS50112">
    <property type="entry name" value="PAS"/>
    <property type="match status" value="2"/>
</dbReference>
<keyword evidence="3" id="KW-0597">Phosphoprotein</keyword>
<accession>A0ABW3H7K8</accession>
<evidence type="ECO:0000256" key="8">
    <source>
        <dbReference type="ARBA" id="ARBA00023012"/>
    </source>
</evidence>
<feature type="domain" description="Histidine kinase" evidence="9">
    <location>
        <begin position="324"/>
        <end position="539"/>
    </location>
</feature>
<comment type="catalytic activity">
    <reaction evidence="1">
        <text>ATP + protein L-histidine = ADP + protein N-phospho-L-histidine.</text>
        <dbReference type="EC" id="2.7.13.3"/>
    </reaction>
</comment>
<keyword evidence="8" id="KW-0902">Two-component regulatory system</keyword>